<dbReference type="GO" id="GO:0006043">
    <property type="term" value="P:glucosamine catabolic process"/>
    <property type="evidence" value="ECO:0007669"/>
    <property type="project" value="TreeGrafter"/>
</dbReference>
<dbReference type="Proteomes" id="UP000051621">
    <property type="component" value="Unassembled WGS sequence"/>
</dbReference>
<name>A0A0R1MC17_9LACO</name>
<dbReference type="PATRIC" id="fig|1423731.3.peg.1061"/>
<dbReference type="PANTHER" id="PTHR11280">
    <property type="entry name" value="GLUCOSAMINE-6-PHOSPHATE ISOMERASE"/>
    <property type="match status" value="1"/>
</dbReference>
<keyword evidence="3 4" id="KW-0119">Carbohydrate metabolism</keyword>
<dbReference type="GO" id="GO:0006046">
    <property type="term" value="P:N-acetylglucosamine catabolic process"/>
    <property type="evidence" value="ECO:0007669"/>
    <property type="project" value="TreeGrafter"/>
</dbReference>
<gene>
    <name evidence="4" type="primary">nagB</name>
    <name evidence="6" type="ORF">FC81_GL001030</name>
</gene>
<dbReference type="CDD" id="cd01399">
    <property type="entry name" value="GlcN6P_deaminase"/>
    <property type="match status" value="1"/>
</dbReference>
<dbReference type="PANTHER" id="PTHR11280:SF5">
    <property type="entry name" value="GLUCOSAMINE-6-PHOSPHATE ISOMERASE"/>
    <property type="match status" value="1"/>
</dbReference>
<comment type="similarity">
    <text evidence="4">Belongs to the glucosamine/galactosamine-6-phosphate isomerase family. NagB subfamily.</text>
</comment>
<dbReference type="EMBL" id="AZEF01000020">
    <property type="protein sequence ID" value="KRL01819.1"/>
    <property type="molecule type" value="Genomic_DNA"/>
</dbReference>
<dbReference type="UniPathway" id="UPA00629">
    <property type="reaction ID" value="UER00684"/>
</dbReference>
<dbReference type="InterPro" id="IPR006148">
    <property type="entry name" value="Glc/Gal-6P_isomerase"/>
</dbReference>
<dbReference type="Gene3D" id="3.40.50.1360">
    <property type="match status" value="1"/>
</dbReference>
<evidence type="ECO:0000313" key="6">
    <source>
        <dbReference type="EMBL" id="KRL01819.1"/>
    </source>
</evidence>
<feature type="active site" description="Proton acceptor; for ring-opening step" evidence="4">
    <location>
        <position position="132"/>
    </location>
</feature>
<comment type="function">
    <text evidence="4">Catalyzes the reversible isomerization-deamination of glucosamine 6-phosphate (GlcN6P) to form fructose 6-phosphate (Fru6P) and ammonium ion.</text>
</comment>
<dbReference type="InterPro" id="IPR018321">
    <property type="entry name" value="Glucosamine6P_isomerase_CS"/>
</dbReference>
<dbReference type="PROSITE" id="PS01161">
    <property type="entry name" value="GLC_GALNAC_ISOMERASE"/>
    <property type="match status" value="1"/>
</dbReference>
<dbReference type="SUPFAM" id="SSF100950">
    <property type="entry name" value="NagB/RpiA/CoA transferase-like"/>
    <property type="match status" value="1"/>
</dbReference>
<evidence type="ECO:0000313" key="7">
    <source>
        <dbReference type="Proteomes" id="UP000051621"/>
    </source>
</evidence>
<sequence>MMKIIIVKDEKQGGQTAYTFFENELAKKSNVAFGLATGSTPLSTYRAIVASDLDFSNSVSVNLDEYVGLATDHPQSYNYYMQKNLFQFKPFKHSYLPNGQAVDEQSEIARYDALLAEHPLDLQLLGIGRNGHIGFNEPGTSFTLKTHKVELMASTIDANARFFKNKDEVPRYAYSMGIGSILKSKKIILEAFGAAKAQAVKDMLEGPVSEQCPASVLQKHPDVTVILDEAAAEKLNK</sequence>
<evidence type="ECO:0000256" key="1">
    <source>
        <dbReference type="ARBA" id="ARBA00000644"/>
    </source>
</evidence>
<evidence type="ECO:0000256" key="3">
    <source>
        <dbReference type="ARBA" id="ARBA00023277"/>
    </source>
</evidence>
<dbReference type="HAMAP" id="MF_01241">
    <property type="entry name" value="GlcN6P_deamin"/>
    <property type="match status" value="1"/>
</dbReference>
<dbReference type="AlphaFoldDB" id="A0A0R1MC17"/>
<comment type="caution">
    <text evidence="4">Lacks conserved residue(s) required for the propagation of feature annotation.</text>
</comment>
<evidence type="ECO:0000256" key="2">
    <source>
        <dbReference type="ARBA" id="ARBA00022801"/>
    </source>
</evidence>
<evidence type="ECO:0000259" key="5">
    <source>
        <dbReference type="Pfam" id="PF01182"/>
    </source>
</evidence>
<comment type="pathway">
    <text evidence="4">Amino-sugar metabolism; N-acetylneuraminate degradation; D-fructose 6-phosphate from N-acetylneuraminate: step 5/5.</text>
</comment>
<dbReference type="GO" id="GO:0005737">
    <property type="term" value="C:cytoplasm"/>
    <property type="evidence" value="ECO:0007669"/>
    <property type="project" value="TreeGrafter"/>
</dbReference>
<dbReference type="InterPro" id="IPR004547">
    <property type="entry name" value="Glucosamine6P_isomerase"/>
</dbReference>
<comment type="caution">
    <text evidence="6">The sequence shown here is derived from an EMBL/GenBank/DDBJ whole genome shotgun (WGS) entry which is preliminary data.</text>
</comment>
<dbReference type="GO" id="GO:0016853">
    <property type="term" value="F:isomerase activity"/>
    <property type="evidence" value="ECO:0007669"/>
    <property type="project" value="UniProtKB-KW"/>
</dbReference>
<dbReference type="EC" id="3.5.99.6" evidence="4"/>
<feature type="active site" description="For ring-opening step" evidence="4">
    <location>
        <position position="137"/>
    </location>
</feature>
<proteinExistence type="inferred from homology"/>
<dbReference type="GO" id="GO:0042802">
    <property type="term" value="F:identical protein binding"/>
    <property type="evidence" value="ECO:0007669"/>
    <property type="project" value="TreeGrafter"/>
</dbReference>
<dbReference type="GO" id="GO:0005975">
    <property type="term" value="P:carbohydrate metabolic process"/>
    <property type="evidence" value="ECO:0007669"/>
    <property type="project" value="InterPro"/>
</dbReference>
<dbReference type="GO" id="GO:0004342">
    <property type="term" value="F:glucosamine-6-phosphate deaminase activity"/>
    <property type="evidence" value="ECO:0007669"/>
    <property type="project" value="UniProtKB-UniRule"/>
</dbReference>
<dbReference type="STRING" id="1423731.FC81_GL001030"/>
<comment type="catalytic activity">
    <reaction evidence="1 4">
        <text>alpha-D-glucosamine 6-phosphate + H2O = beta-D-fructose 6-phosphate + NH4(+)</text>
        <dbReference type="Rhea" id="RHEA:12172"/>
        <dbReference type="ChEBI" id="CHEBI:15377"/>
        <dbReference type="ChEBI" id="CHEBI:28938"/>
        <dbReference type="ChEBI" id="CHEBI:57634"/>
        <dbReference type="ChEBI" id="CHEBI:75989"/>
        <dbReference type="EC" id="3.5.99.6"/>
    </reaction>
</comment>
<protein>
    <recommendedName>
        <fullName evidence="4">Glucosamine-6-phosphate deaminase</fullName>
        <ecNumber evidence="4">3.5.99.6</ecNumber>
    </recommendedName>
    <alternativeName>
        <fullName evidence="4">GlcN6P deaminase</fullName>
        <shortName evidence="4">GNPDA</shortName>
    </alternativeName>
    <alternativeName>
        <fullName evidence="4">Glucosamine-6-phosphate isomerase</fullName>
    </alternativeName>
</protein>
<reference evidence="6 7" key="1">
    <citation type="journal article" date="2015" name="Genome Announc.">
        <title>Expanding the biotechnology potential of lactobacilli through comparative genomics of 213 strains and associated genera.</title>
        <authorList>
            <person name="Sun Z."/>
            <person name="Harris H.M."/>
            <person name="McCann A."/>
            <person name="Guo C."/>
            <person name="Argimon S."/>
            <person name="Zhang W."/>
            <person name="Yang X."/>
            <person name="Jeffery I.B."/>
            <person name="Cooney J.C."/>
            <person name="Kagawa T.F."/>
            <person name="Liu W."/>
            <person name="Song Y."/>
            <person name="Salvetti E."/>
            <person name="Wrobel A."/>
            <person name="Rasinkangas P."/>
            <person name="Parkhill J."/>
            <person name="Rea M.C."/>
            <person name="O'Sullivan O."/>
            <person name="Ritari J."/>
            <person name="Douillard F.P."/>
            <person name="Paul Ross R."/>
            <person name="Yang R."/>
            <person name="Briner A.E."/>
            <person name="Felis G.E."/>
            <person name="de Vos W.M."/>
            <person name="Barrangou R."/>
            <person name="Klaenhammer T.R."/>
            <person name="Caufield P.W."/>
            <person name="Cui Y."/>
            <person name="Zhang H."/>
            <person name="O'Toole P.W."/>
        </authorList>
    </citation>
    <scope>NUCLEOTIDE SEQUENCE [LARGE SCALE GENOMIC DNA]</scope>
    <source>
        <strain evidence="6 7">DSM 19910</strain>
    </source>
</reference>
<feature type="active site" description="Proton acceptor; for enolization step" evidence="4">
    <location>
        <position position="64"/>
    </location>
</feature>
<keyword evidence="2 4" id="KW-0378">Hydrolase</keyword>
<keyword evidence="6" id="KW-0413">Isomerase</keyword>
<dbReference type="FunFam" id="3.40.50.1360:FF:000003">
    <property type="entry name" value="Glucosamine-6-phosphate deaminase"/>
    <property type="match status" value="1"/>
</dbReference>
<dbReference type="Pfam" id="PF01182">
    <property type="entry name" value="Glucosamine_iso"/>
    <property type="match status" value="1"/>
</dbReference>
<feature type="active site" description="For ring-opening step" evidence="4">
    <location>
        <position position="130"/>
    </location>
</feature>
<accession>A0A0R1MC17</accession>
<keyword evidence="7" id="KW-1185">Reference proteome</keyword>
<feature type="domain" description="Glucosamine/galactosamine-6-phosphate isomerase" evidence="5">
    <location>
        <begin position="22"/>
        <end position="220"/>
    </location>
</feature>
<evidence type="ECO:0000256" key="4">
    <source>
        <dbReference type="HAMAP-Rule" id="MF_01241"/>
    </source>
</evidence>
<dbReference type="InterPro" id="IPR037171">
    <property type="entry name" value="NagB/RpiA_transferase-like"/>
</dbReference>
<organism evidence="6 7">
    <name type="scientific">Liquorilactobacillus capillatus DSM 19910</name>
    <dbReference type="NCBI Taxonomy" id="1423731"/>
    <lineage>
        <taxon>Bacteria</taxon>
        <taxon>Bacillati</taxon>
        <taxon>Bacillota</taxon>
        <taxon>Bacilli</taxon>
        <taxon>Lactobacillales</taxon>
        <taxon>Lactobacillaceae</taxon>
        <taxon>Liquorilactobacillus</taxon>
    </lineage>
</organism>
<dbReference type="GO" id="GO:0019262">
    <property type="term" value="P:N-acetylneuraminate catabolic process"/>
    <property type="evidence" value="ECO:0007669"/>
    <property type="project" value="UniProtKB-UniRule"/>
</dbReference>